<keyword evidence="10" id="KW-1185">Reference proteome</keyword>
<evidence type="ECO:0000313" key="11">
    <source>
        <dbReference type="RefSeq" id="XP_006825555.1"/>
    </source>
</evidence>
<comment type="similarity">
    <text evidence="2">Belongs to the galactose-3-O-sulfotransferase family.</text>
</comment>
<evidence type="ECO:0000256" key="4">
    <source>
        <dbReference type="ARBA" id="ARBA00022692"/>
    </source>
</evidence>
<dbReference type="InterPro" id="IPR027417">
    <property type="entry name" value="P-loop_NTPase"/>
</dbReference>
<evidence type="ECO:0000256" key="7">
    <source>
        <dbReference type="ARBA" id="ARBA00023034"/>
    </source>
</evidence>
<evidence type="ECO:0000256" key="1">
    <source>
        <dbReference type="ARBA" id="ARBA00004323"/>
    </source>
</evidence>
<keyword evidence="6" id="KW-1133">Transmembrane helix</keyword>
<dbReference type="GeneID" id="102807253"/>
<evidence type="ECO:0000256" key="6">
    <source>
        <dbReference type="ARBA" id="ARBA00022989"/>
    </source>
</evidence>
<accession>A0ABM0MZW4</accession>
<dbReference type="SUPFAM" id="SSF52540">
    <property type="entry name" value="P-loop containing nucleoside triphosphate hydrolases"/>
    <property type="match status" value="1"/>
</dbReference>
<evidence type="ECO:0000256" key="3">
    <source>
        <dbReference type="ARBA" id="ARBA00022679"/>
    </source>
</evidence>
<dbReference type="RefSeq" id="XP_006825555.1">
    <property type="nucleotide sequence ID" value="XM_006825492.1"/>
</dbReference>
<keyword evidence="4" id="KW-0812">Transmembrane</keyword>
<evidence type="ECO:0000256" key="9">
    <source>
        <dbReference type="ARBA" id="ARBA00023180"/>
    </source>
</evidence>
<reference evidence="11" key="1">
    <citation type="submission" date="2025-08" db="UniProtKB">
        <authorList>
            <consortium name="RefSeq"/>
        </authorList>
    </citation>
    <scope>IDENTIFICATION</scope>
    <source>
        <tissue evidence="11">Testes</tissue>
    </source>
</reference>
<keyword evidence="7" id="KW-0333">Golgi apparatus</keyword>
<dbReference type="Gene3D" id="3.40.50.300">
    <property type="entry name" value="P-loop containing nucleotide triphosphate hydrolases"/>
    <property type="match status" value="1"/>
</dbReference>
<keyword evidence="3" id="KW-0808">Transferase</keyword>
<protein>
    <submittedName>
        <fullName evidence="11">Galactose-3-O-sulfotransferase 2-like</fullName>
    </submittedName>
</protein>
<name>A0ABM0MZW4_SACKO</name>
<evidence type="ECO:0000313" key="10">
    <source>
        <dbReference type="Proteomes" id="UP000694865"/>
    </source>
</evidence>
<dbReference type="Pfam" id="PF06990">
    <property type="entry name" value="Gal-3-0_sulfotr"/>
    <property type="match status" value="1"/>
</dbReference>
<evidence type="ECO:0000256" key="5">
    <source>
        <dbReference type="ARBA" id="ARBA00022968"/>
    </source>
</evidence>
<gene>
    <name evidence="11" type="primary">LOC102807253</name>
</gene>
<dbReference type="InterPro" id="IPR009729">
    <property type="entry name" value="Gal-3-0_sulfotransfrase"/>
</dbReference>
<evidence type="ECO:0000256" key="2">
    <source>
        <dbReference type="ARBA" id="ARBA00008124"/>
    </source>
</evidence>
<evidence type="ECO:0000256" key="8">
    <source>
        <dbReference type="ARBA" id="ARBA00023136"/>
    </source>
</evidence>
<organism evidence="10 11">
    <name type="scientific">Saccoglossus kowalevskii</name>
    <name type="common">Acorn worm</name>
    <dbReference type="NCBI Taxonomy" id="10224"/>
    <lineage>
        <taxon>Eukaryota</taxon>
        <taxon>Metazoa</taxon>
        <taxon>Hemichordata</taxon>
        <taxon>Enteropneusta</taxon>
        <taxon>Harrimaniidae</taxon>
        <taxon>Saccoglossus</taxon>
    </lineage>
</organism>
<comment type="subcellular location">
    <subcellularLocation>
        <location evidence="1">Golgi apparatus membrane</location>
        <topology evidence="1">Single-pass type II membrane protein</topology>
    </subcellularLocation>
</comment>
<keyword evidence="9" id="KW-0325">Glycoprotein</keyword>
<keyword evidence="8" id="KW-0472">Membrane</keyword>
<dbReference type="Proteomes" id="UP000694865">
    <property type="component" value="Unplaced"/>
</dbReference>
<dbReference type="PANTHER" id="PTHR14647:SF87">
    <property type="entry name" value="PUTATIVE-RELATED"/>
    <property type="match status" value="1"/>
</dbReference>
<keyword evidence="5" id="KW-0735">Signal-anchor</keyword>
<proteinExistence type="inferred from homology"/>
<sequence length="334" mass="39475">METLHITGYLSDSHPCNPHQKFIFVKNVKAASSTVGSVCLRYGLTHHLTPVFAENPEAGHLRIINSRVITYNSTCSGANIGYDYIVSHIPSYDYHVLNDFIPDAKFFTTVRSPYSQFESAFYFYNWEAKFKLSDTKNPFHMFVENISEYSKIQLSNNRISNNQLKNGQMYMFGFASSYTENQNLIDEKIRELDKEFDLVMIAEYMDESLVLLKKMMCWEFDDIIYYSNKVMSRETRSQMTENVKTQIADWNSADLKLYEHFNRTLWLRIKQYEGDFDNDLQTFRIKQEYISKKCDKPTDRPTDRFCRFLKLDCPALKRRAFHKMFKFCSEPKNL</sequence>
<dbReference type="PANTHER" id="PTHR14647">
    <property type="entry name" value="GALACTOSE-3-O-SULFOTRANSFERASE"/>
    <property type="match status" value="1"/>
</dbReference>